<dbReference type="CDD" id="cd06222">
    <property type="entry name" value="RNase_H_like"/>
    <property type="match status" value="1"/>
</dbReference>
<dbReference type="InterPro" id="IPR002156">
    <property type="entry name" value="RNaseH_domain"/>
</dbReference>
<name>A0ABR0NDM6_GOSAR</name>
<protein>
    <recommendedName>
        <fullName evidence="1">RNase H type-1 domain-containing protein</fullName>
    </recommendedName>
</protein>
<evidence type="ECO:0000313" key="3">
    <source>
        <dbReference type="Proteomes" id="UP001358586"/>
    </source>
</evidence>
<dbReference type="Proteomes" id="UP001358586">
    <property type="component" value="Chromosome 10"/>
</dbReference>
<dbReference type="InterPro" id="IPR044730">
    <property type="entry name" value="RNase_H-like_dom_plant"/>
</dbReference>
<dbReference type="InterPro" id="IPR052929">
    <property type="entry name" value="RNase_H-like_EbsB-rel"/>
</dbReference>
<sequence length="99" mass="11243">MACLQAISLRLHLGLKKVEIEGDSQTVIKKLQEMSEDRSEIKVFKKDSKYLSLGYESCVFHFIPREANKVAHLITKDGLQKRETTYLLNMINWSGGSVG</sequence>
<evidence type="ECO:0000313" key="2">
    <source>
        <dbReference type="EMBL" id="KAK5793102.1"/>
    </source>
</evidence>
<feature type="domain" description="RNase H type-1" evidence="1">
    <location>
        <begin position="1"/>
        <end position="76"/>
    </location>
</feature>
<accession>A0ABR0NDM6</accession>
<comment type="caution">
    <text evidence="2">The sequence shown here is derived from an EMBL/GenBank/DDBJ whole genome shotgun (WGS) entry which is preliminary data.</text>
</comment>
<reference evidence="2 3" key="1">
    <citation type="submission" date="2023-03" db="EMBL/GenBank/DDBJ databases">
        <title>WGS of Gossypium arboreum.</title>
        <authorList>
            <person name="Yu D."/>
        </authorList>
    </citation>
    <scope>NUCLEOTIDE SEQUENCE [LARGE SCALE GENOMIC DNA]</scope>
    <source>
        <tissue evidence="2">Leaf</tissue>
    </source>
</reference>
<dbReference type="EMBL" id="JARKNE010000010">
    <property type="protein sequence ID" value="KAK5793102.1"/>
    <property type="molecule type" value="Genomic_DNA"/>
</dbReference>
<dbReference type="PANTHER" id="PTHR47074:SF61">
    <property type="entry name" value="RNASE H TYPE-1 DOMAIN-CONTAINING PROTEIN"/>
    <property type="match status" value="1"/>
</dbReference>
<proteinExistence type="predicted"/>
<gene>
    <name evidence="2" type="ORF">PVK06_034238</name>
</gene>
<evidence type="ECO:0000259" key="1">
    <source>
        <dbReference type="Pfam" id="PF13456"/>
    </source>
</evidence>
<keyword evidence="3" id="KW-1185">Reference proteome</keyword>
<organism evidence="2 3">
    <name type="scientific">Gossypium arboreum</name>
    <name type="common">Tree cotton</name>
    <name type="synonym">Gossypium nanking</name>
    <dbReference type="NCBI Taxonomy" id="29729"/>
    <lineage>
        <taxon>Eukaryota</taxon>
        <taxon>Viridiplantae</taxon>
        <taxon>Streptophyta</taxon>
        <taxon>Embryophyta</taxon>
        <taxon>Tracheophyta</taxon>
        <taxon>Spermatophyta</taxon>
        <taxon>Magnoliopsida</taxon>
        <taxon>eudicotyledons</taxon>
        <taxon>Gunneridae</taxon>
        <taxon>Pentapetalae</taxon>
        <taxon>rosids</taxon>
        <taxon>malvids</taxon>
        <taxon>Malvales</taxon>
        <taxon>Malvaceae</taxon>
        <taxon>Malvoideae</taxon>
        <taxon>Gossypium</taxon>
    </lineage>
</organism>
<dbReference type="Pfam" id="PF13456">
    <property type="entry name" value="RVT_3"/>
    <property type="match status" value="1"/>
</dbReference>
<dbReference type="InterPro" id="IPR036397">
    <property type="entry name" value="RNaseH_sf"/>
</dbReference>
<dbReference type="Gene3D" id="3.30.420.10">
    <property type="entry name" value="Ribonuclease H-like superfamily/Ribonuclease H"/>
    <property type="match status" value="1"/>
</dbReference>
<dbReference type="PANTHER" id="PTHR47074">
    <property type="entry name" value="BNAC02G40300D PROTEIN"/>
    <property type="match status" value="1"/>
</dbReference>